<name>A0A6G8MX70_9VIRU</name>
<accession>A0A6G8MX70</accession>
<reference evidence="1" key="1">
    <citation type="submission" date="2019-12" db="EMBL/GenBank/DDBJ databases">
        <title>The DNA Methylation Landscape of Giant Viruses.</title>
        <authorList>
            <person name="Jeudy S."/>
            <person name="Rigou S."/>
            <person name="Alempic J.-M."/>
            <person name="Claverie J.-M."/>
            <person name="Abergel C."/>
            <person name="Legendre M."/>
        </authorList>
    </citation>
    <scope>NUCLEOTIDE SEQUENCE</scope>
    <source>
        <strain evidence="1">P4</strain>
    </source>
</reference>
<organism evidence="1 2">
    <name type="scientific">Cedratvirus kamchatka</name>
    <dbReference type="NCBI Taxonomy" id="2716914"/>
    <lineage>
        <taxon>Viruses</taxon>
        <taxon>Pithoviruses</taxon>
        <taxon>Orthocedratvirinae</taxon>
        <taxon>Alphacedratvirus</taxon>
        <taxon>Alphacedratvirus rossiense</taxon>
    </lineage>
</organism>
<evidence type="ECO:0000313" key="1">
    <source>
        <dbReference type="EMBL" id="QIN54242.1"/>
    </source>
</evidence>
<keyword evidence="2" id="KW-1185">Reference proteome</keyword>
<evidence type="ECO:0000313" key="2">
    <source>
        <dbReference type="Proteomes" id="UP001224087"/>
    </source>
</evidence>
<dbReference type="Proteomes" id="UP001224087">
    <property type="component" value="Segment"/>
</dbReference>
<sequence length="137" mass="15680">MNNLKTILKIWSEAGERPYEVIWEEGFHDEFMDTLASSFIRTHKPIYRGTVRHKDLNVGDGFVYTYPTSWSGNIKVATNFISPGDIIFSIEPSPLVALPNPYNTYGEEEFILYPTSFVVSSISTYHGDYKLVHLKPI</sequence>
<protein>
    <submittedName>
        <fullName evidence="1">Uncharacterized protein</fullName>
    </submittedName>
</protein>
<dbReference type="EMBL" id="MN873693">
    <property type="protein sequence ID" value="QIN54242.1"/>
    <property type="molecule type" value="Genomic_DNA"/>
</dbReference>
<gene>
    <name evidence="1" type="primary">ck117</name>
</gene>
<proteinExistence type="predicted"/>